<comment type="catalytic activity">
    <reaction evidence="4">
        <text>alpha,alpha-trehalose 6-phosphate + H2O = alpha,alpha-trehalose + phosphate</text>
        <dbReference type="Rhea" id="RHEA:23420"/>
        <dbReference type="ChEBI" id="CHEBI:15377"/>
        <dbReference type="ChEBI" id="CHEBI:16551"/>
        <dbReference type="ChEBI" id="CHEBI:43474"/>
        <dbReference type="ChEBI" id="CHEBI:58429"/>
        <dbReference type="EC" id="3.1.3.12"/>
    </reaction>
</comment>
<dbReference type="UniPathway" id="UPA00299"/>
<gene>
    <name evidence="5" type="ORF">VW35_07305</name>
</gene>
<comment type="function">
    <text evidence="4">Removes the phosphate from trehalose 6-phosphate to produce free trehalose.</text>
</comment>
<accession>A0A0F5LCV1</accession>
<dbReference type="InterPro" id="IPR036412">
    <property type="entry name" value="HAD-like_sf"/>
</dbReference>
<protein>
    <recommendedName>
        <fullName evidence="4">Trehalose 6-phosphate phosphatase</fullName>
        <ecNumber evidence="4">3.1.3.12</ecNumber>
    </recommendedName>
</protein>
<dbReference type="Proteomes" id="UP000033514">
    <property type="component" value="Unassembled WGS sequence"/>
</dbReference>
<dbReference type="PANTHER" id="PTHR43768">
    <property type="entry name" value="TREHALOSE 6-PHOSPHATE PHOSPHATASE"/>
    <property type="match status" value="1"/>
</dbReference>
<sequence>MSQSLFSGSNELPRLALFTDFDGTLVDIAETPDAVEIPSDLTEQIDRATREFEHAFAVITGREIADVDRFLSPLQLPIAGAHGAQRRRADGSMEQLDRELIAGAEEIARAIEPLTMAHPELLIEPKPGAVALHYRQAPDLASICQQALEEILADHPEYSLIEGKMVYEARPIGFDKGAALRAFMQEEPFLGRTPIFIGDDRTDEDAFRAAQELGGVGIKLGPGDTAARMRIADVASVHALIRGLGDMSHRDEPLLADTAH</sequence>
<dbReference type="OrthoDB" id="9814913at2"/>
<dbReference type="AlphaFoldDB" id="A0A0F5LCV1"/>
<evidence type="ECO:0000256" key="3">
    <source>
        <dbReference type="ARBA" id="ARBA00022801"/>
    </source>
</evidence>
<dbReference type="Gene3D" id="3.40.50.1000">
    <property type="entry name" value="HAD superfamily/HAD-like"/>
    <property type="match status" value="1"/>
</dbReference>
<evidence type="ECO:0000256" key="4">
    <source>
        <dbReference type="RuleBase" id="RU361117"/>
    </source>
</evidence>
<evidence type="ECO:0000256" key="2">
    <source>
        <dbReference type="ARBA" id="ARBA00008770"/>
    </source>
</evidence>
<dbReference type="InterPro" id="IPR044651">
    <property type="entry name" value="OTSB-like"/>
</dbReference>
<comment type="caution">
    <text evidence="5">The sequence shown here is derived from an EMBL/GenBank/DDBJ whole genome shotgun (WGS) entry which is preliminary data.</text>
</comment>
<dbReference type="PANTHER" id="PTHR43768:SF3">
    <property type="entry name" value="TREHALOSE 6-PHOSPHATE PHOSPHATASE"/>
    <property type="match status" value="1"/>
</dbReference>
<dbReference type="PATRIC" id="fig|361041.3.peg.794"/>
<dbReference type="NCBIfam" id="TIGR01484">
    <property type="entry name" value="HAD-SF-IIB"/>
    <property type="match status" value="1"/>
</dbReference>
<evidence type="ECO:0000256" key="1">
    <source>
        <dbReference type="ARBA" id="ARBA00005199"/>
    </source>
</evidence>
<dbReference type="CDD" id="cd01627">
    <property type="entry name" value="HAD_TPP"/>
    <property type="match status" value="1"/>
</dbReference>
<reference evidence="5 6" key="1">
    <citation type="submission" date="2015-03" db="EMBL/GenBank/DDBJ databases">
        <authorList>
            <person name="Hassan Y.I."/>
            <person name="Lepp D."/>
            <person name="Zhou T."/>
        </authorList>
    </citation>
    <scope>NUCLEOTIDE SEQUENCE [LARGE SCALE GENOMIC DNA]</scope>
    <source>
        <strain evidence="5 6">GH2-10</strain>
    </source>
</reference>
<keyword evidence="4" id="KW-0479">Metal-binding</keyword>
<keyword evidence="4" id="KW-0460">Magnesium</keyword>
<dbReference type="InterPro" id="IPR023214">
    <property type="entry name" value="HAD_sf"/>
</dbReference>
<dbReference type="STRING" id="361041.VW35_07305"/>
<organism evidence="5 6">
    <name type="scientific">Devosia soli</name>
    <dbReference type="NCBI Taxonomy" id="361041"/>
    <lineage>
        <taxon>Bacteria</taxon>
        <taxon>Pseudomonadati</taxon>
        <taxon>Pseudomonadota</taxon>
        <taxon>Alphaproteobacteria</taxon>
        <taxon>Hyphomicrobiales</taxon>
        <taxon>Devosiaceae</taxon>
        <taxon>Devosia</taxon>
    </lineage>
</organism>
<dbReference type="RefSeq" id="WP_046142279.1">
    <property type="nucleotide sequence ID" value="NZ_LAJG01000014.1"/>
</dbReference>
<dbReference type="GO" id="GO:0004805">
    <property type="term" value="F:trehalose-phosphatase activity"/>
    <property type="evidence" value="ECO:0007669"/>
    <property type="project" value="UniProtKB-EC"/>
</dbReference>
<keyword evidence="3 4" id="KW-0378">Hydrolase</keyword>
<dbReference type="GO" id="GO:0005992">
    <property type="term" value="P:trehalose biosynthetic process"/>
    <property type="evidence" value="ECO:0007669"/>
    <property type="project" value="UniProtKB-UniPathway"/>
</dbReference>
<evidence type="ECO:0000313" key="6">
    <source>
        <dbReference type="Proteomes" id="UP000033514"/>
    </source>
</evidence>
<proteinExistence type="inferred from homology"/>
<dbReference type="InterPro" id="IPR006379">
    <property type="entry name" value="HAD-SF_hydro_IIB"/>
</dbReference>
<dbReference type="EMBL" id="LAJG01000014">
    <property type="protein sequence ID" value="KKB80216.1"/>
    <property type="molecule type" value="Genomic_DNA"/>
</dbReference>
<dbReference type="EC" id="3.1.3.12" evidence="4"/>
<name>A0A0F5LCV1_9HYPH</name>
<dbReference type="Pfam" id="PF02358">
    <property type="entry name" value="Trehalose_PPase"/>
    <property type="match status" value="1"/>
</dbReference>
<dbReference type="NCBIfam" id="TIGR00685">
    <property type="entry name" value="T6PP"/>
    <property type="match status" value="1"/>
</dbReference>
<comment type="cofactor">
    <cofactor evidence="4">
        <name>Mg(2+)</name>
        <dbReference type="ChEBI" id="CHEBI:18420"/>
    </cofactor>
</comment>
<dbReference type="Gene3D" id="3.30.70.1020">
    <property type="entry name" value="Trehalose-6-phosphate phosphatase related protein, domain 2"/>
    <property type="match status" value="1"/>
</dbReference>
<dbReference type="InterPro" id="IPR003337">
    <property type="entry name" value="Trehalose_PPase"/>
</dbReference>
<dbReference type="SUPFAM" id="SSF56784">
    <property type="entry name" value="HAD-like"/>
    <property type="match status" value="1"/>
</dbReference>
<dbReference type="GO" id="GO:0046872">
    <property type="term" value="F:metal ion binding"/>
    <property type="evidence" value="ECO:0007669"/>
    <property type="project" value="UniProtKB-KW"/>
</dbReference>
<keyword evidence="6" id="KW-1185">Reference proteome</keyword>
<evidence type="ECO:0000313" key="5">
    <source>
        <dbReference type="EMBL" id="KKB80216.1"/>
    </source>
</evidence>
<comment type="pathway">
    <text evidence="1 4">Glycan biosynthesis; trehalose biosynthesis.</text>
</comment>
<comment type="similarity">
    <text evidence="2 4">Belongs to the trehalose phosphatase family.</text>
</comment>